<dbReference type="InterPro" id="IPR013126">
    <property type="entry name" value="Hsp_70_fam"/>
</dbReference>
<dbReference type="PROSITE" id="PS00297">
    <property type="entry name" value="HSP70_1"/>
    <property type="match status" value="1"/>
</dbReference>
<keyword evidence="3" id="KW-0067">ATP-binding</keyword>
<dbReference type="PRINTS" id="PR00301">
    <property type="entry name" value="HEATSHOCK70"/>
</dbReference>
<comment type="similarity">
    <text evidence="1">Belongs to the heat shock protein 70 family.</text>
</comment>
<evidence type="ECO:0000313" key="5">
    <source>
        <dbReference type="Proteomes" id="UP000218231"/>
    </source>
</evidence>
<sequence>MVYIGIDLGTTYSRVSVVEDRRPVVIVSDDGNLNIPSVVAYCESEILVGNDVLHCNTDLSNILYDSKRLIGWKSLVDLPIAGNRNLWTFNVDTRDDVCGYVLNKGKPNERFIKAEEVSAEILKKLKSTAEKYLNKQVTGAVVTVPALFNSDQISAIKRAVELAGLELKYLLHEPTAAAIAYNHKAKLGNSKILIFDFGGGTLDISIAEIKNGKIWVKAATGDGHLGGQDIDSKIMKYVNDISIQESEFDIIQRPRLIKRLRTVCPDPPEWRRAVSVAYFKDKLYYLGGCDPKTRKATNRVDLLMVMKVERYIDYQTMNGNGLKLERFQKNEIFLDLHR</sequence>
<dbReference type="SUPFAM" id="SSF53067">
    <property type="entry name" value="Actin-like ATPase domain"/>
    <property type="match status" value="2"/>
</dbReference>
<dbReference type="InterPro" id="IPR018181">
    <property type="entry name" value="Heat_shock_70_CS"/>
</dbReference>
<gene>
    <name evidence="4" type="ORF">WR25_21898</name>
</gene>
<comment type="caution">
    <text evidence="4">The sequence shown here is derived from an EMBL/GenBank/DDBJ whole genome shotgun (WGS) entry which is preliminary data.</text>
</comment>
<keyword evidence="2" id="KW-0547">Nucleotide-binding</keyword>
<name>A0A2A2LYJ4_9BILA</name>
<dbReference type="AlphaFoldDB" id="A0A2A2LYJ4"/>
<reference evidence="4 5" key="1">
    <citation type="journal article" date="2017" name="Curr. Biol.">
        <title>Genome architecture and evolution of a unichromosomal asexual nematode.</title>
        <authorList>
            <person name="Fradin H."/>
            <person name="Zegar C."/>
            <person name="Gutwein M."/>
            <person name="Lucas J."/>
            <person name="Kovtun M."/>
            <person name="Corcoran D."/>
            <person name="Baugh L.R."/>
            <person name="Kiontke K."/>
            <person name="Gunsalus K."/>
            <person name="Fitch D.H."/>
            <person name="Piano F."/>
        </authorList>
    </citation>
    <scope>NUCLEOTIDE SEQUENCE [LARGE SCALE GENOMIC DNA]</scope>
    <source>
        <strain evidence="4">PF1309</strain>
    </source>
</reference>
<dbReference type="GO" id="GO:0005524">
    <property type="term" value="F:ATP binding"/>
    <property type="evidence" value="ECO:0007669"/>
    <property type="project" value="UniProtKB-KW"/>
</dbReference>
<dbReference type="OrthoDB" id="2987626at2759"/>
<dbReference type="PANTHER" id="PTHR19375">
    <property type="entry name" value="HEAT SHOCK PROTEIN 70KDA"/>
    <property type="match status" value="1"/>
</dbReference>
<dbReference type="GO" id="GO:0006950">
    <property type="term" value="P:response to stress"/>
    <property type="evidence" value="ECO:0007669"/>
    <property type="project" value="UniProtKB-ARBA"/>
</dbReference>
<evidence type="ECO:0000256" key="3">
    <source>
        <dbReference type="ARBA" id="ARBA00022840"/>
    </source>
</evidence>
<evidence type="ECO:0000313" key="4">
    <source>
        <dbReference type="EMBL" id="PAV91306.1"/>
    </source>
</evidence>
<accession>A0A2A2LYJ4</accession>
<dbReference type="InterPro" id="IPR043129">
    <property type="entry name" value="ATPase_NBD"/>
</dbReference>
<dbReference type="Proteomes" id="UP000218231">
    <property type="component" value="Unassembled WGS sequence"/>
</dbReference>
<proteinExistence type="inferred from homology"/>
<keyword evidence="5" id="KW-1185">Reference proteome</keyword>
<dbReference type="GO" id="GO:0140662">
    <property type="term" value="F:ATP-dependent protein folding chaperone"/>
    <property type="evidence" value="ECO:0007669"/>
    <property type="project" value="InterPro"/>
</dbReference>
<dbReference type="STRING" id="2018661.A0A2A2LYJ4"/>
<dbReference type="Pfam" id="PF00012">
    <property type="entry name" value="HSP70"/>
    <property type="match status" value="1"/>
</dbReference>
<dbReference type="EMBL" id="LIAE01006324">
    <property type="protein sequence ID" value="PAV91306.1"/>
    <property type="molecule type" value="Genomic_DNA"/>
</dbReference>
<protein>
    <submittedName>
        <fullName evidence="4">Uncharacterized protein</fullName>
    </submittedName>
</protein>
<evidence type="ECO:0000256" key="1">
    <source>
        <dbReference type="ARBA" id="ARBA00007381"/>
    </source>
</evidence>
<organism evidence="4 5">
    <name type="scientific">Diploscapter pachys</name>
    <dbReference type="NCBI Taxonomy" id="2018661"/>
    <lineage>
        <taxon>Eukaryota</taxon>
        <taxon>Metazoa</taxon>
        <taxon>Ecdysozoa</taxon>
        <taxon>Nematoda</taxon>
        <taxon>Chromadorea</taxon>
        <taxon>Rhabditida</taxon>
        <taxon>Rhabditina</taxon>
        <taxon>Rhabditomorpha</taxon>
        <taxon>Rhabditoidea</taxon>
        <taxon>Rhabditidae</taxon>
        <taxon>Diploscapter</taxon>
    </lineage>
</organism>
<evidence type="ECO:0000256" key="2">
    <source>
        <dbReference type="ARBA" id="ARBA00022741"/>
    </source>
</evidence>
<dbReference type="Gene3D" id="3.30.420.40">
    <property type="match status" value="2"/>
</dbReference>